<name>A0A0F9IE88_9ZZZZ</name>
<protein>
    <submittedName>
        <fullName evidence="1">Uncharacterized protein</fullName>
    </submittedName>
</protein>
<proteinExistence type="predicted"/>
<sequence length="205" mass="24332">MNKKTKICNKCEKRKTLDKFVKNCRSKDGYRVECKECNKAYHAKRKLDPKYMEKRSENTKKWKKENPERVKEIKAKSDKCCRPHIREYMQNKRDTDIQFKLGLRLRIRLHSALTSESRYQGKQRAGSAIRDLGCSIDFLKQYLESKFQSGMSWDNYGKWHIDHIIPLVNFDLTNREQLVEACHYSNLQPLWQEDNLIKGAEVLAA</sequence>
<dbReference type="AlphaFoldDB" id="A0A0F9IE88"/>
<dbReference type="EMBL" id="LAZR01012642">
    <property type="protein sequence ID" value="KKM25782.1"/>
    <property type="molecule type" value="Genomic_DNA"/>
</dbReference>
<accession>A0A0F9IE88</accession>
<organism evidence="1">
    <name type="scientific">marine sediment metagenome</name>
    <dbReference type="NCBI Taxonomy" id="412755"/>
    <lineage>
        <taxon>unclassified sequences</taxon>
        <taxon>metagenomes</taxon>
        <taxon>ecological metagenomes</taxon>
    </lineage>
</organism>
<gene>
    <name evidence="1" type="ORF">LCGC14_1591490</name>
</gene>
<evidence type="ECO:0000313" key="1">
    <source>
        <dbReference type="EMBL" id="KKM25782.1"/>
    </source>
</evidence>
<comment type="caution">
    <text evidence="1">The sequence shown here is derived from an EMBL/GenBank/DDBJ whole genome shotgun (WGS) entry which is preliminary data.</text>
</comment>
<reference evidence="1" key="1">
    <citation type="journal article" date="2015" name="Nature">
        <title>Complex archaea that bridge the gap between prokaryotes and eukaryotes.</title>
        <authorList>
            <person name="Spang A."/>
            <person name="Saw J.H."/>
            <person name="Jorgensen S.L."/>
            <person name="Zaremba-Niedzwiedzka K."/>
            <person name="Martijn J."/>
            <person name="Lind A.E."/>
            <person name="van Eijk R."/>
            <person name="Schleper C."/>
            <person name="Guy L."/>
            <person name="Ettema T.J."/>
        </authorList>
    </citation>
    <scope>NUCLEOTIDE SEQUENCE</scope>
</reference>